<dbReference type="VEuPathDB" id="ToxoDB:ETH2_0901000"/>
<dbReference type="InterPro" id="IPR001683">
    <property type="entry name" value="PX_dom"/>
</dbReference>
<dbReference type="RefSeq" id="XP_013230477.1">
    <property type="nucleotide sequence ID" value="XM_013375023.1"/>
</dbReference>
<proteinExistence type="predicted"/>
<organism evidence="2 3">
    <name type="scientific">Eimeria tenella</name>
    <name type="common">Coccidian parasite</name>
    <dbReference type="NCBI Taxonomy" id="5802"/>
    <lineage>
        <taxon>Eukaryota</taxon>
        <taxon>Sar</taxon>
        <taxon>Alveolata</taxon>
        <taxon>Apicomplexa</taxon>
        <taxon>Conoidasida</taxon>
        <taxon>Coccidia</taxon>
        <taxon>Eucoccidiorida</taxon>
        <taxon>Eimeriorina</taxon>
        <taxon>Eimeriidae</taxon>
        <taxon>Eimeria</taxon>
    </lineage>
</organism>
<evidence type="ECO:0000259" key="1">
    <source>
        <dbReference type="PROSITE" id="PS50195"/>
    </source>
</evidence>
<accession>U6KTL7</accession>
<dbReference type="EMBL" id="HG674647">
    <property type="protein sequence ID" value="CDJ39724.1"/>
    <property type="molecule type" value="Genomic_DNA"/>
</dbReference>
<dbReference type="InterPro" id="IPR036871">
    <property type="entry name" value="PX_dom_sf"/>
</dbReference>
<reference evidence="2" key="1">
    <citation type="submission" date="2013-10" db="EMBL/GenBank/DDBJ databases">
        <title>Genomic analysis of the causative agents of coccidiosis in chickens.</title>
        <authorList>
            <person name="Reid A.J."/>
            <person name="Blake D."/>
            <person name="Billington K."/>
            <person name="Browne H."/>
            <person name="Dunn M."/>
            <person name="Hung S."/>
            <person name="Kawahara F."/>
            <person name="Miranda-Saavedra D."/>
            <person name="Mourier T."/>
            <person name="Nagra H."/>
            <person name="Otto T.D."/>
            <person name="Rawlings N."/>
            <person name="Sanchez A."/>
            <person name="Sanders M."/>
            <person name="Subramaniam C."/>
            <person name="Tay Y."/>
            <person name="Dear P."/>
            <person name="Doerig C."/>
            <person name="Gruber A."/>
            <person name="Parkinson J."/>
            <person name="Shirley M."/>
            <person name="Wan K.L."/>
            <person name="Berriman M."/>
            <person name="Tomley F."/>
            <person name="Pain A."/>
        </authorList>
    </citation>
    <scope>NUCLEOTIDE SEQUENCE [LARGE SCALE GENOMIC DNA]</scope>
    <source>
        <strain evidence="2">Houghton</strain>
    </source>
</reference>
<dbReference type="OrthoDB" id="348314at2759"/>
<dbReference type="Proteomes" id="UP000030747">
    <property type="component" value="Unassembled WGS sequence"/>
</dbReference>
<feature type="non-terminal residue" evidence="2">
    <location>
        <position position="88"/>
    </location>
</feature>
<feature type="domain" description="PX" evidence="1">
    <location>
        <begin position="1"/>
        <end position="88"/>
    </location>
</feature>
<dbReference type="Gene3D" id="3.30.1520.10">
    <property type="entry name" value="Phox-like domain"/>
    <property type="match status" value="1"/>
</dbReference>
<sequence>MDSSNLRVSIPQYEEIEEGRVAFKVSVQYSKLSWEVWRRFSDFAALHEQLLASDYGALPPLPPKTLLPPATDHHFLEKRKDKLFNYLQ</sequence>
<dbReference type="Pfam" id="PF00787">
    <property type="entry name" value="PX"/>
    <property type="match status" value="1"/>
</dbReference>
<dbReference type="AlphaFoldDB" id="U6KTL7"/>
<name>U6KTL7_EIMTE</name>
<dbReference type="PROSITE" id="PS50195">
    <property type="entry name" value="PX"/>
    <property type="match status" value="1"/>
</dbReference>
<dbReference type="VEuPathDB" id="ToxoDB:ETH_00042090"/>
<gene>
    <name evidence="2" type="ORF">ETH_00042090</name>
</gene>
<evidence type="ECO:0000313" key="2">
    <source>
        <dbReference type="EMBL" id="CDJ39724.1"/>
    </source>
</evidence>
<dbReference type="GeneID" id="25257458"/>
<evidence type="ECO:0000313" key="3">
    <source>
        <dbReference type="Proteomes" id="UP000030747"/>
    </source>
</evidence>
<protein>
    <recommendedName>
        <fullName evidence="1">PX domain-containing protein</fullName>
    </recommendedName>
</protein>
<keyword evidence="3" id="KW-1185">Reference proteome</keyword>
<dbReference type="GO" id="GO:0035091">
    <property type="term" value="F:phosphatidylinositol binding"/>
    <property type="evidence" value="ECO:0007669"/>
    <property type="project" value="InterPro"/>
</dbReference>
<dbReference type="SUPFAM" id="SSF64268">
    <property type="entry name" value="PX domain"/>
    <property type="match status" value="1"/>
</dbReference>
<reference evidence="2" key="2">
    <citation type="submission" date="2013-10" db="EMBL/GenBank/DDBJ databases">
        <authorList>
            <person name="Aslett M."/>
        </authorList>
    </citation>
    <scope>NUCLEOTIDE SEQUENCE [LARGE SCALE GENOMIC DNA]</scope>
    <source>
        <strain evidence="2">Houghton</strain>
    </source>
</reference>